<accession>A0A5C8NGR0</accession>
<protein>
    <submittedName>
        <fullName evidence="2">SGNH/GDSL hydrolase family protein</fullName>
    </submittedName>
</protein>
<feature type="chain" id="PRO_5023132107" evidence="1">
    <location>
        <begin position="28"/>
        <end position="1275"/>
    </location>
</feature>
<feature type="signal peptide" evidence="1">
    <location>
        <begin position="1"/>
        <end position="27"/>
    </location>
</feature>
<dbReference type="GO" id="GO:0016787">
    <property type="term" value="F:hydrolase activity"/>
    <property type="evidence" value="ECO:0007669"/>
    <property type="project" value="UniProtKB-KW"/>
</dbReference>
<evidence type="ECO:0000313" key="2">
    <source>
        <dbReference type="EMBL" id="TXL57534.1"/>
    </source>
</evidence>
<dbReference type="SUPFAM" id="SSF52266">
    <property type="entry name" value="SGNH hydrolase"/>
    <property type="match status" value="1"/>
</dbReference>
<organism evidence="2 3">
    <name type="scientific">Aeromicrobium terrae</name>
    <dbReference type="NCBI Taxonomy" id="2498846"/>
    <lineage>
        <taxon>Bacteria</taxon>
        <taxon>Bacillati</taxon>
        <taxon>Actinomycetota</taxon>
        <taxon>Actinomycetes</taxon>
        <taxon>Propionibacteriales</taxon>
        <taxon>Nocardioidaceae</taxon>
        <taxon>Aeromicrobium</taxon>
    </lineage>
</organism>
<dbReference type="AlphaFoldDB" id="A0A5C8NGR0"/>
<dbReference type="InterPro" id="IPR036514">
    <property type="entry name" value="SGNH_hydro_sf"/>
</dbReference>
<keyword evidence="1" id="KW-0732">Signal</keyword>
<evidence type="ECO:0000313" key="3">
    <source>
        <dbReference type="Proteomes" id="UP000321571"/>
    </source>
</evidence>
<dbReference type="OrthoDB" id="8215557at2"/>
<keyword evidence="2" id="KW-0378">Hydrolase</keyword>
<dbReference type="RefSeq" id="WP_147687467.1">
    <property type="nucleotide sequence ID" value="NZ_VDUX01000007.1"/>
</dbReference>
<evidence type="ECO:0000256" key="1">
    <source>
        <dbReference type="SAM" id="SignalP"/>
    </source>
</evidence>
<comment type="caution">
    <text evidence="2">The sequence shown here is derived from an EMBL/GenBank/DDBJ whole genome shotgun (WGS) entry which is preliminary data.</text>
</comment>
<dbReference type="Gene3D" id="3.40.50.1110">
    <property type="entry name" value="SGNH hydrolase"/>
    <property type="match status" value="1"/>
</dbReference>
<dbReference type="EMBL" id="VDUX01000007">
    <property type="protein sequence ID" value="TXL57534.1"/>
    <property type="molecule type" value="Genomic_DNA"/>
</dbReference>
<proteinExistence type="predicted"/>
<name>A0A5C8NGR0_9ACTN</name>
<keyword evidence="3" id="KW-1185">Reference proteome</keyword>
<sequence length="1275" mass="134690">MRRLPLVAVLVTALGAGTLSLTVPAHAATERTLELHSYAAYAQVGAETTLIGDLSDSPDESPVTIQELDGTTWTDLATVKTDEDGEFDYSFVLTEAGTLSYRAVSAASGDLAATTSETQKVKVAAAPSPTFTTAPRPTITGTMSVGSTLKGLTGTYAPDPSRFTYQWIRDGVPIRRYWYTYTVTSADVGHHLTFAVGAVRSGQTTIRESKPGDVVTKGTFTTQPPEIRGDVAVGETVTADISAWSPQPQTVGYQWKRDGTAIPGATQRTYTLGAADGGTHVSVMVTGASDGYPTVTRTSSSLFVPSASAVARSVSLNTYAGFPQVGAEMTVDGTLTSSPTHSPVVVQELRSGSWEDVATVQTDDDGTYTARVTPTVSGKISYRAFAAGTPDLRAALSSTKTLTVAAAPATSFTTAPLPTVTGSMSVGSVLKGDPGTWSPAPSGFSYQWVRDGVPIRRYWYTYQVTADDIGHHLTLAVSATRSGAKTIRESRPTGIVSIGTFTTQPPVISGSVAVGSTVTANVSTWSPQPTTLSYQWKRNGTPIPGATAASYTITDADGGTDLSVMVTAAKDGYPTVTRTSSNVFVPDASAVARSLDLHRYAAYPQVGAEMTVDGTLTSSPKGSPVVVQELRGQTWTDVATVSTDADGGFTARITPSIAGKVSYRAVAPGTPELRAAASDALALTVEAAPATPFETAPLPTVSGSMTVGSFLKVDPGTWSPDATFAYRWVRDGVPLPRYWYTYQVTAEDIGHHITAVVYADRDGSRTIRESRPGVAVGRGTFTTAPLQITGDIEVGGMVHTDISAWLPVPETVTYQWKRNGTPIPGATEPMYRLTEADSATSLTVTVEASSEGVDTVSRTSDVLLVPGAAPTSSTTFGDLMHPASSVLATSLGVDFQPLGTLPTWANDTLTRWDTAGAFTHSLTPHPFGTLRKANDDSLSVSSATGAEYVTDNSNYKNADVSFEFTGTRFAIEYRTFTTADAQVWIDGHPVSATTVDAINNTGSATRNYLQVTLPQRKTVNVRFAGPLIFTGVHTPAADNAVITASPTPFTLGVVSDSFFEPCYAGSCFSRSAAPMLHTLTGFRVWDMAESGTGYINDGSGLYGAQTGDGQGFPGYHSSPYGSDRRLETLKDAPIDAVLINGTVNDQPVWSPEQHRQAVDAMLTKIEQLRPDLPIILVGVEPLYYARAAPIRVKHYSALTANLAGMVGRHPNVVGFIDPYTDPWFTGSGSTANPVGDGNQDLYIGKDGIHPNGDGQEYYQGRVVKALKDLPVPDLD</sequence>
<dbReference type="CDD" id="cd00229">
    <property type="entry name" value="SGNH_hydrolase"/>
    <property type="match status" value="1"/>
</dbReference>
<dbReference type="Gene3D" id="2.60.40.2700">
    <property type="match status" value="6"/>
</dbReference>
<reference evidence="2 3" key="1">
    <citation type="submission" date="2019-06" db="EMBL/GenBank/DDBJ databases">
        <title>Aeromicrobium sp. nov., isolated from a maize field.</title>
        <authorList>
            <person name="Lin S.-Y."/>
            <person name="Tsai C.-F."/>
            <person name="Young C.-C."/>
        </authorList>
    </citation>
    <scope>NUCLEOTIDE SEQUENCE [LARGE SCALE GENOMIC DNA]</scope>
    <source>
        <strain evidence="2 3">CC-CFT486</strain>
    </source>
</reference>
<dbReference type="Proteomes" id="UP000321571">
    <property type="component" value="Unassembled WGS sequence"/>
</dbReference>
<gene>
    <name evidence="2" type="ORF">FHP06_14285</name>
</gene>